<dbReference type="InterPro" id="IPR023214">
    <property type="entry name" value="HAD_sf"/>
</dbReference>
<feature type="binding site" evidence="6">
    <location>
        <position position="22"/>
    </location>
    <ligand>
        <name>Mg(2+)</name>
        <dbReference type="ChEBI" id="CHEBI:18420"/>
    </ligand>
</feature>
<dbReference type="SFLD" id="SFLDS00003">
    <property type="entry name" value="Haloacid_Dehalogenase"/>
    <property type="match status" value="1"/>
</dbReference>
<comment type="pathway">
    <text evidence="6">Amino-acid biosynthesis; L-methionine biosynthesis via salvage pathway; L-methionine from S-methyl-5-thio-alpha-D-ribose 1-phosphate: step 4/6.</text>
</comment>
<feature type="compositionally biased region" description="Basic and acidic residues" evidence="7">
    <location>
        <begin position="823"/>
        <end position="832"/>
    </location>
</feature>
<feature type="region of interest" description="Disordered" evidence="7">
    <location>
        <begin position="666"/>
        <end position="690"/>
    </location>
</feature>
<dbReference type="Pfam" id="PF00702">
    <property type="entry name" value="Hydrolase"/>
    <property type="match status" value="1"/>
</dbReference>
<dbReference type="InterPro" id="IPR027511">
    <property type="entry name" value="ENOPH1_eukaryotes"/>
</dbReference>
<dbReference type="HAMAP" id="MF_03117">
    <property type="entry name" value="Salvage_MtnC_euk"/>
    <property type="match status" value="1"/>
</dbReference>
<dbReference type="GO" id="GO:0005634">
    <property type="term" value="C:nucleus"/>
    <property type="evidence" value="ECO:0007669"/>
    <property type="project" value="UniProtKB-SubCell"/>
</dbReference>
<protein>
    <recommendedName>
        <fullName evidence="6">Enolase-phosphatase E1</fullName>
        <ecNumber evidence="6">3.1.3.77</ecNumber>
    </recommendedName>
    <alternativeName>
        <fullName evidence="6">2,3-diketo-5-methylthio-1-phosphopentane phosphatase</fullName>
    </alternativeName>
</protein>
<comment type="subunit">
    <text evidence="6">Monomer.</text>
</comment>
<feature type="compositionally biased region" description="Basic and acidic residues" evidence="7">
    <location>
        <begin position="884"/>
        <end position="893"/>
    </location>
</feature>
<dbReference type="PANTHER" id="PTHR20371:SF1">
    <property type="entry name" value="ENOLASE-PHOSPHATASE E1"/>
    <property type="match status" value="1"/>
</dbReference>
<gene>
    <name evidence="8" type="ORF">TTEB3V08_LOCUS6847</name>
</gene>
<feature type="compositionally biased region" description="Basic and acidic residues" evidence="7">
    <location>
        <begin position="806"/>
        <end position="815"/>
    </location>
</feature>
<evidence type="ECO:0000256" key="7">
    <source>
        <dbReference type="SAM" id="MobiDB-lite"/>
    </source>
</evidence>
<evidence type="ECO:0000256" key="4">
    <source>
        <dbReference type="ARBA" id="ARBA00022842"/>
    </source>
</evidence>
<dbReference type="CDD" id="cd01629">
    <property type="entry name" value="HAD_EP"/>
    <property type="match status" value="1"/>
</dbReference>
<dbReference type="SFLD" id="SFLDF00044">
    <property type="entry name" value="enolase-phosphatase"/>
    <property type="match status" value="1"/>
</dbReference>
<dbReference type="GO" id="GO:0019509">
    <property type="term" value="P:L-methionine salvage from methylthioadenosine"/>
    <property type="evidence" value="ECO:0007669"/>
    <property type="project" value="UniProtKB-UniRule"/>
</dbReference>
<feature type="binding site" evidence="6">
    <location>
        <position position="221"/>
    </location>
    <ligand>
        <name>Mg(2+)</name>
        <dbReference type="ChEBI" id="CHEBI:18420"/>
    </ligand>
</feature>
<feature type="compositionally biased region" description="Basic and acidic residues" evidence="7">
    <location>
        <begin position="338"/>
        <end position="363"/>
    </location>
</feature>
<feature type="region of interest" description="Disordered" evidence="7">
    <location>
        <begin position="323"/>
        <end position="363"/>
    </location>
</feature>
<dbReference type="PANTHER" id="PTHR20371">
    <property type="entry name" value="ENOLASE-PHOSPHATASE E1"/>
    <property type="match status" value="1"/>
</dbReference>
<feature type="region of interest" description="Disordered" evidence="7">
    <location>
        <begin position="398"/>
        <end position="418"/>
    </location>
</feature>
<dbReference type="EMBL" id="OE002520">
    <property type="protein sequence ID" value="CAD7458876.1"/>
    <property type="molecule type" value="Genomic_DNA"/>
</dbReference>
<keyword evidence="5 6" id="KW-0486">Methionine biosynthesis</keyword>
<comment type="function">
    <text evidence="6">Bifunctional enzyme that catalyzes the enolization of 2,3-diketo-5-methylthiopentyl-1-phosphate (DK-MTP-1-P) into the intermediate 2-hydroxy-3-keto-5-methylthiopentenyl-1-phosphate (HK-MTPenyl-1-P), which is then dephosphorylated to form the acireductone 1,2-dihydroxy-3-keto-5-methylthiopentene (DHK-MTPene).</text>
</comment>
<comment type="subcellular location">
    <subcellularLocation>
        <location evidence="6">Cytoplasm</location>
    </subcellularLocation>
    <subcellularLocation>
        <location evidence="6">Nucleus</location>
    </subcellularLocation>
</comment>
<feature type="binding site" evidence="6">
    <location>
        <position position="196"/>
    </location>
    <ligand>
        <name>substrate</name>
    </ligand>
</feature>
<comment type="cofactor">
    <cofactor evidence="6">
        <name>Mg(2+)</name>
        <dbReference type="ChEBI" id="CHEBI:18420"/>
    </cofactor>
    <text evidence="6">Binds 1 Mg(2+) ion per subunit.</text>
</comment>
<dbReference type="SFLD" id="SFLDG01129">
    <property type="entry name" value="C1.5:_HAD__Beta-PGM__Phosphata"/>
    <property type="match status" value="1"/>
</dbReference>
<feature type="binding site" evidence="6">
    <location>
        <position position="24"/>
    </location>
    <ligand>
        <name>Mg(2+)</name>
        <dbReference type="ChEBI" id="CHEBI:18420"/>
    </ligand>
</feature>
<dbReference type="NCBIfam" id="TIGR01691">
    <property type="entry name" value="enolase-ppase"/>
    <property type="match status" value="1"/>
</dbReference>
<dbReference type="InterPro" id="IPR036412">
    <property type="entry name" value="HAD-like_sf"/>
</dbReference>
<feature type="region of interest" description="Disordered" evidence="7">
    <location>
        <begin position="803"/>
        <end position="919"/>
    </location>
</feature>
<keyword evidence="1 6" id="KW-0028">Amino-acid biosynthesis</keyword>
<dbReference type="Gene3D" id="1.10.720.60">
    <property type="match status" value="1"/>
</dbReference>
<feature type="compositionally biased region" description="Basic and acidic residues" evidence="7">
    <location>
        <begin position="666"/>
        <end position="675"/>
    </location>
</feature>
<keyword evidence="4 6" id="KW-0460">Magnesium</keyword>
<evidence type="ECO:0000256" key="1">
    <source>
        <dbReference type="ARBA" id="ARBA00022605"/>
    </source>
</evidence>
<name>A0A7R9II89_9NEOP</name>
<sequence>MTGDKRSIHSNSAHNSKFIILDIEGTTTSISFVKDTLFPYVRTKLEEYLRTHWESAEFQLVLGQLKEQAKKDEEDSIDGVVSIPESDKAIEAVAKNVLWQMDLDRKTKSLKQLQGHIWRDGYKNGDLKGQFVLPGLCCSLYDDVVPALKLWTQSGRQLYIYSSGSVDAQKLLFGHSQEGDLLELFSGYFDTEVGPKVEADSYKNIVDRLHCEAEDVVFFTDVSKEAEAAKEAGLNAVLVVREGNAPLSSEDKASFPVINSFQDFVFEVSAKRQKLSSDGPNESEVNHSSGNMCESEDVEMVDVSQAKSGEENVGIAAQLDILPSNDTRTKQGESQPVDIKEEPSKIKTDETESKTVLKESSTEKCDVVSPVETIKTDTDDESKAPEILTDNANIEKVDVTQTLDNSEKSSSEPDILETSPICEVNLKASSTESSNPIPNLVQTAEKVDAKIGSSSEKGDDSVKQAALVFNETEVGMKPISQTEDKISNSDHEDSSLVELEHIKAVTNGSKEDQGKISIPIPELSNNICEHIIPEIKVTEVADVLISVEEKKNDPVLSVDQVSEVKESKLNVTNPTNEEKVCVKENLHIEPVLNSKEAENTSEATRCNETNKNVDILNEKTNIKDSDLASKLCVTTEERQTVMAGTMEKKLLQEVLEKITKSENEVLKEESSEKMDVSLTLDDSSQKQDFKPLNEEPEKIELKPLTKQVVTSAHSEMEVELDKFVENLEDSKFNQTESKLEGKIVAETVKTSDKDAALETGVQSYEQANTVHPDALLCKKVEDKSLTETKASVSVSESNIDSLLLSEENKNNETKTESCSLKDSSADKYKTDMNEDEDKSMSDPNPESCSLKDLSADKYKTDIMNEDEDKSLSDPNPESCSLKDSSADENKTDMIEDEDKSLSDPNPLCKISTAKNDENNEMMPSKTEEVAVAENCKGEAATSECKTENQKTDIIESKTDVIEPKKIDIEENAQQENGVTNGIVEPVHQDEGTTELILKKLSSETFEGKEENPITAHSLMVAPSVHGGMTGAKKDPVLLGVGPLYRRVLAPCIAGCWPLVLLGVGPLYRLLG</sequence>
<dbReference type="HAMAP" id="MF_01681">
    <property type="entry name" value="Salvage_MtnC"/>
    <property type="match status" value="1"/>
</dbReference>
<dbReference type="UniPathway" id="UPA00904">
    <property type="reaction ID" value="UER00876"/>
</dbReference>
<evidence type="ECO:0000256" key="3">
    <source>
        <dbReference type="ARBA" id="ARBA00022801"/>
    </source>
</evidence>
<dbReference type="GO" id="GO:0043874">
    <property type="term" value="F:acireductone synthase activity"/>
    <property type="evidence" value="ECO:0007669"/>
    <property type="project" value="UniProtKB-EC"/>
</dbReference>
<dbReference type="Gene3D" id="3.40.50.1000">
    <property type="entry name" value="HAD superfamily/HAD-like"/>
    <property type="match status" value="1"/>
</dbReference>
<keyword evidence="3 6" id="KW-0378">Hydrolase</keyword>
<reference evidence="8" key="1">
    <citation type="submission" date="2020-11" db="EMBL/GenBank/DDBJ databases">
        <authorList>
            <person name="Tran Van P."/>
        </authorList>
    </citation>
    <scope>NUCLEOTIDE SEQUENCE</scope>
</reference>
<dbReference type="GO" id="GO:0005737">
    <property type="term" value="C:cytoplasm"/>
    <property type="evidence" value="ECO:0007669"/>
    <property type="project" value="UniProtKB-SubCell"/>
</dbReference>
<evidence type="ECO:0000256" key="6">
    <source>
        <dbReference type="HAMAP-Rule" id="MF_03117"/>
    </source>
</evidence>
<dbReference type="AlphaFoldDB" id="A0A7R9II89"/>
<evidence type="ECO:0000256" key="2">
    <source>
        <dbReference type="ARBA" id="ARBA00022723"/>
    </source>
</evidence>
<dbReference type="InterPro" id="IPR023943">
    <property type="entry name" value="Enolase-ppase_E1"/>
</dbReference>
<dbReference type="SUPFAM" id="SSF56784">
    <property type="entry name" value="HAD-like"/>
    <property type="match status" value="1"/>
</dbReference>
<dbReference type="FunFam" id="3.40.50.1000:FF:000079">
    <property type="entry name" value="Enolase-phosphatase E1"/>
    <property type="match status" value="1"/>
</dbReference>
<dbReference type="SFLD" id="SFLDG01133">
    <property type="entry name" value="C1.5.4:_Enolase-phosphatase_Li"/>
    <property type="match status" value="1"/>
</dbReference>
<keyword evidence="6" id="KW-0963">Cytoplasm</keyword>
<feature type="binding site" evidence="6">
    <location>
        <begin position="162"/>
        <end position="163"/>
    </location>
    <ligand>
        <name>substrate</name>
    </ligand>
</feature>
<comment type="pathway">
    <text evidence="6">Amino-acid biosynthesis; L-methionine biosynthesis via salvage pathway; L-methionine from S-methyl-5-thio-alpha-D-ribose 1-phosphate: step 3/6.</text>
</comment>
<proteinExistence type="inferred from homology"/>
<comment type="catalytic activity">
    <reaction evidence="6">
        <text>5-methylsulfanyl-2,3-dioxopentyl phosphate + H2O = 1,2-dihydroxy-5-(methylsulfanyl)pent-1-en-3-one + phosphate</text>
        <dbReference type="Rhea" id="RHEA:21700"/>
        <dbReference type="ChEBI" id="CHEBI:15377"/>
        <dbReference type="ChEBI" id="CHEBI:43474"/>
        <dbReference type="ChEBI" id="CHEBI:49252"/>
        <dbReference type="ChEBI" id="CHEBI:58828"/>
        <dbReference type="EC" id="3.1.3.77"/>
    </reaction>
</comment>
<dbReference type="EC" id="3.1.3.77" evidence="6"/>
<accession>A0A7R9II89</accession>
<feature type="compositionally biased region" description="Polar residues" evidence="7">
    <location>
        <begin position="872"/>
        <end position="883"/>
    </location>
</feature>
<evidence type="ECO:0000313" key="8">
    <source>
        <dbReference type="EMBL" id="CAD7458876.1"/>
    </source>
</evidence>
<keyword evidence="2 6" id="KW-0479">Metal-binding</keyword>
<keyword evidence="6" id="KW-0539">Nucleus</keyword>
<feature type="compositionally biased region" description="Basic and acidic residues" evidence="7">
    <location>
        <begin position="853"/>
        <end position="862"/>
    </location>
</feature>
<evidence type="ECO:0000256" key="5">
    <source>
        <dbReference type="ARBA" id="ARBA00023167"/>
    </source>
</evidence>
<comment type="similarity">
    <text evidence="6">Belongs to the HAD-like hydrolase superfamily. MasA/MtnC family.</text>
</comment>
<organism evidence="8">
    <name type="scientific">Timema tahoe</name>
    <dbReference type="NCBI Taxonomy" id="61484"/>
    <lineage>
        <taxon>Eukaryota</taxon>
        <taxon>Metazoa</taxon>
        <taxon>Ecdysozoa</taxon>
        <taxon>Arthropoda</taxon>
        <taxon>Hexapoda</taxon>
        <taxon>Insecta</taxon>
        <taxon>Pterygota</taxon>
        <taxon>Neoptera</taxon>
        <taxon>Polyneoptera</taxon>
        <taxon>Phasmatodea</taxon>
        <taxon>Timematodea</taxon>
        <taxon>Timematoidea</taxon>
        <taxon>Timematidae</taxon>
        <taxon>Timema</taxon>
    </lineage>
</organism>
<dbReference type="GO" id="GO:0000287">
    <property type="term" value="F:magnesium ion binding"/>
    <property type="evidence" value="ECO:0007669"/>
    <property type="project" value="UniProtKB-UniRule"/>
</dbReference>